<dbReference type="GO" id="GO:0008270">
    <property type="term" value="F:zinc ion binding"/>
    <property type="evidence" value="ECO:0007669"/>
    <property type="project" value="UniProtKB-KW"/>
</dbReference>
<evidence type="ECO:0000313" key="7">
    <source>
        <dbReference type="EMBL" id="SMQ55922.1"/>
    </source>
</evidence>
<feature type="domain" description="MYND-type" evidence="6">
    <location>
        <begin position="41"/>
        <end position="77"/>
    </location>
</feature>
<reference evidence="7 8" key="1">
    <citation type="submission" date="2016-06" db="EMBL/GenBank/DDBJ databases">
        <authorList>
            <person name="Kjaerup R.B."/>
            <person name="Dalgaard T.S."/>
            <person name="Juul-Madsen H.R."/>
        </authorList>
    </citation>
    <scope>NUCLEOTIDE SEQUENCE [LARGE SCALE GENOMIC DNA]</scope>
</reference>
<name>A0A1X7S8B8_ZYMT9</name>
<protein>
    <recommendedName>
        <fullName evidence="6">MYND-type domain-containing protein</fullName>
    </recommendedName>
</protein>
<dbReference type="PROSITE" id="PS50865">
    <property type="entry name" value="ZF_MYND_2"/>
    <property type="match status" value="1"/>
</dbReference>
<dbReference type="Gene3D" id="6.10.140.2220">
    <property type="match status" value="1"/>
</dbReference>
<keyword evidence="8" id="KW-1185">Reference proteome</keyword>
<dbReference type="InterPro" id="IPR027974">
    <property type="entry name" value="DUF4470"/>
</dbReference>
<evidence type="ECO:0000256" key="1">
    <source>
        <dbReference type="ARBA" id="ARBA00022723"/>
    </source>
</evidence>
<dbReference type="Proteomes" id="UP000215127">
    <property type="component" value="Chromosome 12"/>
</dbReference>
<dbReference type="Pfam" id="PF14737">
    <property type="entry name" value="DUF4470"/>
    <property type="match status" value="1"/>
</dbReference>
<dbReference type="AlphaFoldDB" id="A0A1X7S8B8"/>
<keyword evidence="2 4" id="KW-0863">Zinc-finger</keyword>
<evidence type="ECO:0000256" key="3">
    <source>
        <dbReference type="ARBA" id="ARBA00022833"/>
    </source>
</evidence>
<evidence type="ECO:0000256" key="2">
    <source>
        <dbReference type="ARBA" id="ARBA00022771"/>
    </source>
</evidence>
<keyword evidence="1" id="KW-0479">Metal-binding</keyword>
<sequence length="620" mass="70324">MPKTQATTFLHPPPPSSSWDMDSTIASLPAVPLCSPHGNDCAHCHGYGNMACKNCLLVVYCSAKCQAAHWKGHKKYCKSPMLKDGWQPRWITQNRKPTFINADGGTGARPSRHFWGNVPALDVIQLVSNEGLDYNPSGDLRNVIKSIVSLPKQYNGGITCVINDKDFGVVARNIIISLIAMMVPEEEQAIDCMLHLWYSALITEHHAYFLSAVRDLISDVVETLFGEHDEDMLKTTWSFPPCSHSVTLTKKHWNLLLTYLEMPKDFTPAQALQIRKKPTLGRDYQDRQDRRLIAQRPAHRLAGELFRDDGLLLPFGANRKAFKIPNPTFFQSRSWPMRAHADPIGGFSLPEVLAQPSGAATNDLYGKLFYHIRSTLSRFYSHIHSRPTAFHFLSMDAAYLSDHLADERFARIEVSNISDCAYLGCQMTLAFMMPLLDAPDVNPHATLIMLFMNAVEEMVQDLSSMVDRTKEVSQCAKFTDLTAMPTSAFDPVSVLMGASLSMFRDADKYFAKYMKREGFQLCIDHSTELVPCGFAIKKMHTIVEKWPFSLKLKYGQPGAQEEFQIVRSSEHTLAVRYVEWKMNGRETWSDLLRRFWRLMLSMFAVLFCFVWFTSSKSSQV</sequence>
<keyword evidence="5" id="KW-0472">Membrane</keyword>
<evidence type="ECO:0000313" key="8">
    <source>
        <dbReference type="Proteomes" id="UP000215127"/>
    </source>
</evidence>
<gene>
    <name evidence="7" type="ORF">ZT3D7_G11077</name>
</gene>
<dbReference type="Pfam" id="PF01753">
    <property type="entry name" value="zf-MYND"/>
    <property type="match status" value="1"/>
</dbReference>
<dbReference type="EMBL" id="LT853703">
    <property type="protein sequence ID" value="SMQ55922.1"/>
    <property type="molecule type" value="Genomic_DNA"/>
</dbReference>
<keyword evidence="3" id="KW-0862">Zinc</keyword>
<evidence type="ECO:0000256" key="5">
    <source>
        <dbReference type="SAM" id="Phobius"/>
    </source>
</evidence>
<feature type="transmembrane region" description="Helical" evidence="5">
    <location>
        <begin position="595"/>
        <end position="614"/>
    </location>
</feature>
<keyword evidence="5" id="KW-0812">Transmembrane</keyword>
<dbReference type="SUPFAM" id="SSF144232">
    <property type="entry name" value="HIT/MYND zinc finger-like"/>
    <property type="match status" value="1"/>
</dbReference>
<keyword evidence="5" id="KW-1133">Transmembrane helix</keyword>
<organism evidence="7 8">
    <name type="scientific">Zymoseptoria tritici (strain ST99CH_3D7)</name>
    <dbReference type="NCBI Taxonomy" id="1276538"/>
    <lineage>
        <taxon>Eukaryota</taxon>
        <taxon>Fungi</taxon>
        <taxon>Dikarya</taxon>
        <taxon>Ascomycota</taxon>
        <taxon>Pezizomycotina</taxon>
        <taxon>Dothideomycetes</taxon>
        <taxon>Dothideomycetidae</taxon>
        <taxon>Mycosphaerellales</taxon>
        <taxon>Mycosphaerellaceae</taxon>
        <taxon>Zymoseptoria</taxon>
    </lineage>
</organism>
<evidence type="ECO:0000256" key="4">
    <source>
        <dbReference type="PROSITE-ProRule" id="PRU00134"/>
    </source>
</evidence>
<proteinExistence type="predicted"/>
<dbReference type="STRING" id="1276538.A0A1X7S8B8"/>
<accession>A0A1X7S8B8</accession>
<dbReference type="InterPro" id="IPR002893">
    <property type="entry name" value="Znf_MYND"/>
</dbReference>
<evidence type="ECO:0000259" key="6">
    <source>
        <dbReference type="PROSITE" id="PS50865"/>
    </source>
</evidence>